<organism evidence="1 2">
    <name type="scientific">Hyphomonas adhaerens</name>
    <dbReference type="NCBI Taxonomy" id="81029"/>
    <lineage>
        <taxon>Bacteria</taxon>
        <taxon>Pseudomonadati</taxon>
        <taxon>Pseudomonadota</taxon>
        <taxon>Alphaproteobacteria</taxon>
        <taxon>Hyphomonadales</taxon>
        <taxon>Hyphomonadaceae</taxon>
        <taxon>Hyphomonas</taxon>
    </lineage>
</organism>
<accession>A0A3B9GX82</accession>
<dbReference type="Pfam" id="PF07310">
    <property type="entry name" value="PAS_5"/>
    <property type="match status" value="1"/>
</dbReference>
<sequence>MRGKSRFWNSYCAREPEPARGGLQTNSEFHPVMNDRSIHPNTRVLLDAWRRMNANNASGAIESPRVEDHPGLIDRLFVLENKRDGAWLFRTAGGSLTDLMGRPLVDHDFLNLWSGPDKPMMSAFLDAVQMDGAPGVIRGRGETMTGQRVELELTIMPLAKQTERPASNRLLGLYQTLGGEPMLKGRPVWRHRVSMLVPPDTRVSEPRVKLVASNA</sequence>
<gene>
    <name evidence="1" type="ORF">DCG58_07830</name>
</gene>
<evidence type="ECO:0000313" key="2">
    <source>
        <dbReference type="Proteomes" id="UP000259610"/>
    </source>
</evidence>
<dbReference type="AlphaFoldDB" id="A0A3B9GX82"/>
<name>A0A3B9GX82_9PROT</name>
<proteinExistence type="predicted"/>
<dbReference type="InterPro" id="IPR009922">
    <property type="entry name" value="DUF1457"/>
</dbReference>
<dbReference type="EMBL" id="DMAN01000170">
    <property type="protein sequence ID" value="HAE27053.1"/>
    <property type="molecule type" value="Genomic_DNA"/>
</dbReference>
<reference evidence="1 2" key="1">
    <citation type="journal article" date="2018" name="Nat. Biotechnol.">
        <title>A standardized bacterial taxonomy based on genome phylogeny substantially revises the tree of life.</title>
        <authorList>
            <person name="Parks D.H."/>
            <person name="Chuvochina M."/>
            <person name="Waite D.W."/>
            <person name="Rinke C."/>
            <person name="Skarshewski A."/>
            <person name="Chaumeil P.A."/>
            <person name="Hugenholtz P."/>
        </authorList>
    </citation>
    <scope>NUCLEOTIDE SEQUENCE [LARGE SCALE GENOMIC DNA]</scope>
    <source>
        <strain evidence="1">UBA8733</strain>
    </source>
</reference>
<protein>
    <recommendedName>
        <fullName evidence="3">PAS domain-containing protein</fullName>
    </recommendedName>
</protein>
<dbReference type="Proteomes" id="UP000259610">
    <property type="component" value="Unassembled WGS sequence"/>
</dbReference>
<evidence type="ECO:0008006" key="3">
    <source>
        <dbReference type="Google" id="ProtNLM"/>
    </source>
</evidence>
<comment type="caution">
    <text evidence="1">The sequence shown here is derived from an EMBL/GenBank/DDBJ whole genome shotgun (WGS) entry which is preliminary data.</text>
</comment>
<evidence type="ECO:0000313" key="1">
    <source>
        <dbReference type="EMBL" id="HAE27053.1"/>
    </source>
</evidence>